<name>A0AAW7JV92_9BACT</name>
<gene>
    <name evidence="2" type="ORF">QVN84_09790</name>
</gene>
<evidence type="ECO:0000313" key="3">
    <source>
        <dbReference type="Proteomes" id="UP001168478"/>
    </source>
</evidence>
<organism evidence="2 3">
    <name type="scientific">Leyella lascolaii</name>
    <dbReference type="NCBI Taxonomy" id="1776379"/>
    <lineage>
        <taxon>Bacteria</taxon>
        <taxon>Pseudomonadati</taxon>
        <taxon>Bacteroidota</taxon>
        <taxon>Bacteroidia</taxon>
        <taxon>Bacteroidales</taxon>
        <taxon>Prevotellaceae</taxon>
        <taxon>Leyella</taxon>
    </lineage>
</organism>
<reference evidence="2" key="2">
    <citation type="submission" date="2023-08" db="EMBL/GenBank/DDBJ databases">
        <title>Identification and characterization of horizontal gene transfer across gut microbiota members of farm animals based on homology search.</title>
        <authorList>
            <person name="Schwarzerova J."/>
            <person name="Nykrynova M."/>
            <person name="Jureckova K."/>
            <person name="Cejkova D."/>
            <person name="Rychlik I."/>
        </authorList>
    </citation>
    <scope>NUCLEOTIDE SEQUENCE</scope>
    <source>
        <strain evidence="2">ET15</strain>
    </source>
</reference>
<reference evidence="2" key="1">
    <citation type="submission" date="2023-06" db="EMBL/GenBank/DDBJ databases">
        <authorList>
            <person name="Zeman M."/>
            <person name="Kubasova T."/>
            <person name="Jahodarova E."/>
            <person name="Nykrynova M."/>
            <person name="Rychlik I."/>
        </authorList>
    </citation>
    <scope>NUCLEOTIDE SEQUENCE</scope>
    <source>
        <strain evidence="2">ET15</strain>
    </source>
</reference>
<protein>
    <submittedName>
        <fullName evidence="2">DUF4099 domain-containing protein</fullName>
    </submittedName>
</protein>
<proteinExistence type="predicted"/>
<dbReference type="RefSeq" id="WP_289836564.1">
    <property type="nucleotide sequence ID" value="NZ_JAUEIF010000009.1"/>
</dbReference>
<dbReference type="EMBL" id="JAUEIF010000009">
    <property type="protein sequence ID" value="MDN0025805.1"/>
    <property type="molecule type" value="Genomic_DNA"/>
</dbReference>
<sequence length="252" mass="29046">MKKMQFTENEIPFQTLDRLGLTREMIEDLPVRITNDILEGRRSPVLPIMVVDSDGNEVKSRSRFKLIRKEDGDVNALFYPEIEKADLRLFSEHSRTLLEQGKIIVGTIPDKNGNMVRSFVQIDNETNQVLSAPVQVIARNLQFISEDIHLNEAEFNNLQNGEPVTFVRDDDDEPITVGIDLNNRTGVRVSSGDAKMWSEQRTRDWDKFTFGIYGCWVMGDDGNLDYVKEEDYTDELWNEQKKAGLRSMGHMR</sequence>
<evidence type="ECO:0000259" key="1">
    <source>
        <dbReference type="Pfam" id="PF13351"/>
    </source>
</evidence>
<dbReference type="InterPro" id="IPR025343">
    <property type="entry name" value="DUF4099"/>
</dbReference>
<evidence type="ECO:0000313" key="2">
    <source>
        <dbReference type="EMBL" id="MDN0025805.1"/>
    </source>
</evidence>
<comment type="caution">
    <text evidence="2">The sequence shown here is derived from an EMBL/GenBank/DDBJ whole genome shotgun (WGS) entry which is preliminary data.</text>
</comment>
<accession>A0AAW7JV92</accession>
<dbReference type="Proteomes" id="UP001168478">
    <property type="component" value="Unassembled WGS sequence"/>
</dbReference>
<dbReference type="Pfam" id="PF13351">
    <property type="entry name" value="DUF4099"/>
    <property type="match status" value="1"/>
</dbReference>
<feature type="domain" description="DUF4099" evidence="1">
    <location>
        <begin position="6"/>
        <end position="75"/>
    </location>
</feature>
<dbReference type="AlphaFoldDB" id="A0AAW7JV92"/>